<protein>
    <submittedName>
        <fullName evidence="7">ATP-binding cassette domain-containing protein</fullName>
    </submittedName>
</protein>
<name>A0A6B0SPA2_9EURY</name>
<evidence type="ECO:0000256" key="4">
    <source>
        <dbReference type="ARBA" id="ARBA00022840"/>
    </source>
</evidence>
<keyword evidence="2" id="KW-0813">Transport</keyword>
<dbReference type="EMBL" id="WUUU01000241">
    <property type="protein sequence ID" value="MXR22306.1"/>
    <property type="molecule type" value="Genomic_DNA"/>
</dbReference>
<keyword evidence="8" id="KW-1185">Reference proteome</keyword>
<evidence type="ECO:0000256" key="1">
    <source>
        <dbReference type="ARBA" id="ARBA00005417"/>
    </source>
</evidence>
<organism evidence="7 8">
    <name type="scientific">Halobacterium bonnevillei</name>
    <dbReference type="NCBI Taxonomy" id="2692200"/>
    <lineage>
        <taxon>Archaea</taxon>
        <taxon>Methanobacteriati</taxon>
        <taxon>Methanobacteriota</taxon>
        <taxon>Stenosarchaea group</taxon>
        <taxon>Halobacteria</taxon>
        <taxon>Halobacteriales</taxon>
        <taxon>Halobacteriaceae</taxon>
        <taxon>Halobacterium</taxon>
    </lineage>
</organism>
<comment type="similarity">
    <text evidence="1">Belongs to the ABC transporter superfamily.</text>
</comment>
<dbReference type="OrthoDB" id="87732at2157"/>
<dbReference type="GO" id="GO:0005524">
    <property type="term" value="F:ATP binding"/>
    <property type="evidence" value="ECO:0007669"/>
    <property type="project" value="UniProtKB-KW"/>
</dbReference>
<comment type="caution">
    <text evidence="7">The sequence shown here is derived from an EMBL/GenBank/DDBJ whole genome shotgun (WGS) entry which is preliminary data.</text>
</comment>
<dbReference type="InterPro" id="IPR027417">
    <property type="entry name" value="P-loop_NTPase"/>
</dbReference>
<evidence type="ECO:0000256" key="2">
    <source>
        <dbReference type="ARBA" id="ARBA00022448"/>
    </source>
</evidence>
<dbReference type="PANTHER" id="PTHR43335">
    <property type="entry name" value="ABC TRANSPORTER, ATP-BINDING PROTEIN"/>
    <property type="match status" value="1"/>
</dbReference>
<dbReference type="InterPro" id="IPR003593">
    <property type="entry name" value="AAA+_ATPase"/>
</dbReference>
<dbReference type="Pfam" id="PF00005">
    <property type="entry name" value="ABC_tran"/>
    <property type="match status" value="1"/>
</dbReference>
<dbReference type="GO" id="GO:0016887">
    <property type="term" value="F:ATP hydrolysis activity"/>
    <property type="evidence" value="ECO:0007669"/>
    <property type="project" value="InterPro"/>
</dbReference>
<feature type="domain" description="ABC transporter" evidence="6">
    <location>
        <begin position="4"/>
        <end position="230"/>
    </location>
</feature>
<keyword evidence="4 7" id="KW-0067">ATP-binding</keyword>
<evidence type="ECO:0000256" key="3">
    <source>
        <dbReference type="ARBA" id="ARBA00022741"/>
    </source>
</evidence>
<dbReference type="CDD" id="cd03230">
    <property type="entry name" value="ABC_DR_subfamily_A"/>
    <property type="match status" value="1"/>
</dbReference>
<proteinExistence type="inferred from homology"/>
<dbReference type="InterPro" id="IPR003439">
    <property type="entry name" value="ABC_transporter-like_ATP-bd"/>
</dbReference>
<evidence type="ECO:0000256" key="5">
    <source>
        <dbReference type="SAM" id="MobiDB-lite"/>
    </source>
</evidence>
<dbReference type="Proteomes" id="UP000471521">
    <property type="component" value="Unassembled WGS sequence"/>
</dbReference>
<evidence type="ECO:0000313" key="7">
    <source>
        <dbReference type="EMBL" id="MXR22306.1"/>
    </source>
</evidence>
<dbReference type="AlphaFoldDB" id="A0A6B0SPA2"/>
<dbReference type="PROSITE" id="PS50893">
    <property type="entry name" value="ABC_TRANSPORTER_2"/>
    <property type="match status" value="1"/>
</dbReference>
<reference evidence="7 8" key="1">
    <citation type="submission" date="2019-12" db="EMBL/GenBank/DDBJ databases">
        <title>Isolation and characterization of three novel carbon monoxide-oxidizing members of Halobacteria from salione crusts and soils.</title>
        <authorList>
            <person name="Myers M.R."/>
            <person name="King G.M."/>
        </authorList>
    </citation>
    <scope>NUCLEOTIDE SEQUENCE [LARGE SCALE GENOMIC DNA]</scope>
    <source>
        <strain evidence="7 8">PCN9</strain>
    </source>
</reference>
<evidence type="ECO:0000313" key="8">
    <source>
        <dbReference type="Proteomes" id="UP000471521"/>
    </source>
</evidence>
<keyword evidence="3" id="KW-0547">Nucleotide-binding</keyword>
<feature type="compositionally biased region" description="Low complexity" evidence="5">
    <location>
        <begin position="306"/>
        <end position="322"/>
    </location>
</feature>
<dbReference type="RefSeq" id="WP_159527665.1">
    <property type="nucleotide sequence ID" value="NZ_WUUU01000241.1"/>
</dbReference>
<dbReference type="InterPro" id="IPR017871">
    <property type="entry name" value="ABC_transporter-like_CS"/>
</dbReference>
<gene>
    <name evidence="7" type="ORF">GRX66_17565</name>
</gene>
<dbReference type="PROSITE" id="PS00211">
    <property type="entry name" value="ABC_TRANSPORTER_1"/>
    <property type="match status" value="1"/>
</dbReference>
<accession>A0A6B0SPA2</accession>
<sequence>MPALETTALTRRFGDLVAVDALDLTVEEGEVFGFLGPNGAGKSTTINVLLGFLDPSDGSATVLGHDATRESRAVRQRTGLLPEGFGVYENLTGREHVRSAIETKGVDDDPDALIDRVGLDPDDARRAAGDYSKGMQQRLALAIALVGDPDLLILDEPSSGLDPKGAKLLRNIVREEADRGATVFFSSHVLGQVEQVCDRVGIMHDGRMTAVDTIDNLRDRIDAESVIDAEVESIPDTDPITAVDGVRDVTVQAGSLRIACTRPDAKMPALRVLDDATVVTDITIEDASLEALFEEYTENGGDGADADPPAQRAAPTAGGDAA</sequence>
<evidence type="ECO:0000259" key="6">
    <source>
        <dbReference type="PROSITE" id="PS50893"/>
    </source>
</evidence>
<dbReference type="PANTHER" id="PTHR43335:SF4">
    <property type="entry name" value="ABC TRANSPORTER, ATP-BINDING PROTEIN"/>
    <property type="match status" value="1"/>
</dbReference>
<dbReference type="SMART" id="SM00382">
    <property type="entry name" value="AAA"/>
    <property type="match status" value="1"/>
</dbReference>
<feature type="region of interest" description="Disordered" evidence="5">
    <location>
        <begin position="297"/>
        <end position="322"/>
    </location>
</feature>
<dbReference type="SUPFAM" id="SSF52540">
    <property type="entry name" value="P-loop containing nucleoside triphosphate hydrolases"/>
    <property type="match status" value="1"/>
</dbReference>
<dbReference type="Gene3D" id="3.40.50.300">
    <property type="entry name" value="P-loop containing nucleotide triphosphate hydrolases"/>
    <property type="match status" value="1"/>
</dbReference>